<protein>
    <recommendedName>
        <fullName evidence="2">CN hydrolase domain-containing protein</fullName>
    </recommendedName>
</protein>
<proteinExistence type="predicted"/>
<gene>
    <name evidence="3" type="ORF">ASTO00021_LOCUS14263</name>
</gene>
<keyword evidence="1" id="KW-0378">Hydrolase</keyword>
<dbReference type="InterPro" id="IPR036526">
    <property type="entry name" value="C-N_Hydrolase_sf"/>
</dbReference>
<evidence type="ECO:0000256" key="1">
    <source>
        <dbReference type="ARBA" id="ARBA00022801"/>
    </source>
</evidence>
<name>A0A7S3PME9_9STRA</name>
<dbReference type="AlphaFoldDB" id="A0A7S3PME9"/>
<dbReference type="Gene3D" id="3.60.110.10">
    <property type="entry name" value="Carbon-nitrogen hydrolase"/>
    <property type="match status" value="1"/>
</dbReference>
<sequence length="283" mass="31365">MLGVVQLCSGRNPSVNVKTAQRLVALAKTKGCGLVCLPEAFDFIGIPGSEEGFQLAEKLDGPLMSEYCKIAAKENIWLSLGGFHERLDGKIGESKIANTHCILNNHGEIVADYRKIHLFDVDYDGGYKESNSTVRGDKIVLIDTPVGRVGLTVCYDLRFPEIFQRLAKAGADVILVPSAFMPTTGKAHWHILLQARAIETQCYIAAAAQTGCHNEKRSSYGHSLIIDPWGEIIRDLGEERDTIAVCDIDKNQIKQIRERMPMNYNRPDLSSYPTNIVEFIDKA</sequence>
<organism evidence="3">
    <name type="scientific">Aplanochytrium stocchinoi</name>
    <dbReference type="NCBI Taxonomy" id="215587"/>
    <lineage>
        <taxon>Eukaryota</taxon>
        <taxon>Sar</taxon>
        <taxon>Stramenopiles</taxon>
        <taxon>Bigyra</taxon>
        <taxon>Labyrinthulomycetes</taxon>
        <taxon>Thraustochytrida</taxon>
        <taxon>Thraustochytriidae</taxon>
        <taxon>Aplanochytrium</taxon>
    </lineage>
</organism>
<dbReference type="PANTHER" id="PTHR23088:SF27">
    <property type="entry name" value="DEAMINATED GLUTATHIONE AMIDASE"/>
    <property type="match status" value="1"/>
</dbReference>
<dbReference type="PROSITE" id="PS50263">
    <property type="entry name" value="CN_HYDROLASE"/>
    <property type="match status" value="1"/>
</dbReference>
<dbReference type="SUPFAM" id="SSF56317">
    <property type="entry name" value="Carbon-nitrogen hydrolase"/>
    <property type="match status" value="1"/>
</dbReference>
<dbReference type="PANTHER" id="PTHR23088">
    <property type="entry name" value="NITRILASE-RELATED"/>
    <property type="match status" value="1"/>
</dbReference>
<dbReference type="EMBL" id="HBIN01018703">
    <property type="protein sequence ID" value="CAE0444212.1"/>
    <property type="molecule type" value="Transcribed_RNA"/>
</dbReference>
<evidence type="ECO:0000259" key="2">
    <source>
        <dbReference type="PROSITE" id="PS50263"/>
    </source>
</evidence>
<feature type="domain" description="CN hydrolase" evidence="2">
    <location>
        <begin position="1"/>
        <end position="250"/>
    </location>
</feature>
<dbReference type="Pfam" id="PF00795">
    <property type="entry name" value="CN_hydrolase"/>
    <property type="match status" value="1"/>
</dbReference>
<dbReference type="InterPro" id="IPR001110">
    <property type="entry name" value="UPF0012_CS"/>
</dbReference>
<dbReference type="PROSITE" id="PS01227">
    <property type="entry name" value="UPF0012"/>
    <property type="match status" value="1"/>
</dbReference>
<dbReference type="InterPro" id="IPR045254">
    <property type="entry name" value="Nit1/2_C-N_Hydrolase"/>
</dbReference>
<reference evidence="3" key="1">
    <citation type="submission" date="2021-01" db="EMBL/GenBank/DDBJ databases">
        <authorList>
            <person name="Corre E."/>
            <person name="Pelletier E."/>
            <person name="Niang G."/>
            <person name="Scheremetjew M."/>
            <person name="Finn R."/>
            <person name="Kale V."/>
            <person name="Holt S."/>
            <person name="Cochrane G."/>
            <person name="Meng A."/>
            <person name="Brown T."/>
            <person name="Cohen L."/>
        </authorList>
    </citation>
    <scope>NUCLEOTIDE SEQUENCE</scope>
    <source>
        <strain evidence="3">GSBS06</strain>
    </source>
</reference>
<dbReference type="InterPro" id="IPR003010">
    <property type="entry name" value="C-N_Hydrolase"/>
</dbReference>
<evidence type="ECO:0000313" key="3">
    <source>
        <dbReference type="EMBL" id="CAE0444212.1"/>
    </source>
</evidence>
<accession>A0A7S3PME9</accession>
<dbReference type="GO" id="GO:0016811">
    <property type="term" value="F:hydrolase activity, acting on carbon-nitrogen (but not peptide) bonds, in linear amides"/>
    <property type="evidence" value="ECO:0007669"/>
    <property type="project" value="InterPro"/>
</dbReference>
<dbReference type="CDD" id="cd07572">
    <property type="entry name" value="nit"/>
    <property type="match status" value="1"/>
</dbReference>